<protein>
    <recommendedName>
        <fullName evidence="3">Transporter</fullName>
    </recommendedName>
</protein>
<organism evidence="1 2">
    <name type="scientific">Bacillus rhizoplanae</name>
    <dbReference type="NCBI Taxonomy" id="2880966"/>
    <lineage>
        <taxon>Bacteria</taxon>
        <taxon>Bacillati</taxon>
        <taxon>Bacillota</taxon>
        <taxon>Bacilli</taxon>
        <taxon>Bacillales</taxon>
        <taxon>Bacillaceae</taxon>
        <taxon>Bacillus</taxon>
    </lineage>
</organism>
<reference evidence="1 2" key="1">
    <citation type="submission" date="2021-10" db="EMBL/GenBank/DDBJ databases">
        <authorList>
            <person name="Criscuolo A."/>
        </authorList>
    </citation>
    <scope>NUCLEOTIDE SEQUENCE [LARGE SCALE GENOMIC DNA]</scope>
    <source>
        <strain evidence="2">CIP 111899</strain>
    </source>
</reference>
<proteinExistence type="predicted"/>
<dbReference type="Proteomes" id="UP000789423">
    <property type="component" value="Unassembled WGS sequence"/>
</dbReference>
<gene>
    <name evidence="1" type="ORF">BACCIP111899_00554</name>
</gene>
<sequence length="50" mass="5768">MSLEALIIFSLLNAGQLAENEKSHLQKNQSEQHVYVEKQEPNETMNIKLK</sequence>
<evidence type="ECO:0000313" key="2">
    <source>
        <dbReference type="Proteomes" id="UP000789423"/>
    </source>
</evidence>
<name>A0ABM8Y6N2_9BACI</name>
<evidence type="ECO:0008006" key="3">
    <source>
        <dbReference type="Google" id="ProtNLM"/>
    </source>
</evidence>
<dbReference type="RefSeq" id="WP_230573688.1">
    <property type="nucleotide sequence ID" value="NZ_CAKJTI010000002.1"/>
</dbReference>
<comment type="caution">
    <text evidence="1">The sequence shown here is derived from an EMBL/GenBank/DDBJ whole genome shotgun (WGS) entry which is preliminary data.</text>
</comment>
<dbReference type="EMBL" id="CAKJTI010000002">
    <property type="protein sequence ID" value="CAG9611382.1"/>
    <property type="molecule type" value="Genomic_DNA"/>
</dbReference>
<evidence type="ECO:0000313" key="1">
    <source>
        <dbReference type="EMBL" id="CAG9611382.1"/>
    </source>
</evidence>
<keyword evidence="2" id="KW-1185">Reference proteome</keyword>
<accession>A0ABM8Y6N2</accession>